<evidence type="ECO:0000313" key="9">
    <source>
        <dbReference type="Proteomes" id="UP000291933"/>
    </source>
</evidence>
<feature type="transmembrane region" description="Helical" evidence="6">
    <location>
        <begin position="66"/>
        <end position="87"/>
    </location>
</feature>
<organism evidence="8 9">
    <name type="scientific">Propioniciclava tarda</name>
    <dbReference type="NCBI Taxonomy" id="433330"/>
    <lineage>
        <taxon>Bacteria</taxon>
        <taxon>Bacillati</taxon>
        <taxon>Actinomycetota</taxon>
        <taxon>Actinomycetes</taxon>
        <taxon>Propionibacteriales</taxon>
        <taxon>Propionibacteriaceae</taxon>
        <taxon>Propioniciclava</taxon>
    </lineage>
</organism>
<feature type="transmembrane region" description="Helical" evidence="6">
    <location>
        <begin position="36"/>
        <end position="54"/>
    </location>
</feature>
<reference evidence="8 9" key="1">
    <citation type="submission" date="2019-01" db="EMBL/GenBank/DDBJ databases">
        <title>Lactibacter flavus gen. nov., sp. nov., a novel bacterium of the family Propionibacteriaceae isolated from raw milk and dairy products.</title>
        <authorList>
            <person name="Huptas C."/>
            <person name="Wenning M."/>
            <person name="Breitenwieser F."/>
            <person name="Doll E."/>
            <person name="Von Neubeck M."/>
            <person name="Busse H.-J."/>
            <person name="Scherer S."/>
        </authorList>
    </citation>
    <scope>NUCLEOTIDE SEQUENCE [LARGE SCALE GENOMIC DNA]</scope>
    <source>
        <strain evidence="8 9">DSM 22130</strain>
    </source>
</reference>
<feature type="domain" description="ABC-2 type transporter transmembrane" evidence="7">
    <location>
        <begin position="28"/>
        <end position="220"/>
    </location>
</feature>
<proteinExistence type="predicted"/>
<evidence type="ECO:0000313" key="8">
    <source>
        <dbReference type="EMBL" id="TBT95279.1"/>
    </source>
</evidence>
<dbReference type="AlphaFoldDB" id="A0A4Q9KNB1"/>
<comment type="caution">
    <text evidence="8">The sequence shown here is derived from an EMBL/GenBank/DDBJ whole genome shotgun (WGS) entry which is preliminary data.</text>
</comment>
<dbReference type="Proteomes" id="UP000291933">
    <property type="component" value="Unassembled WGS sequence"/>
</dbReference>
<keyword evidence="9" id="KW-1185">Reference proteome</keyword>
<dbReference type="GO" id="GO:0043190">
    <property type="term" value="C:ATP-binding cassette (ABC) transporter complex"/>
    <property type="evidence" value="ECO:0007669"/>
    <property type="project" value="InterPro"/>
</dbReference>
<name>A0A4Q9KNB1_PROTD</name>
<protein>
    <submittedName>
        <fullName evidence="8">ABC transporter permease</fullName>
    </submittedName>
</protein>
<evidence type="ECO:0000256" key="2">
    <source>
        <dbReference type="ARBA" id="ARBA00022692"/>
    </source>
</evidence>
<keyword evidence="2 6" id="KW-0812">Transmembrane</keyword>
<dbReference type="OrthoDB" id="160207at2"/>
<dbReference type="InterPro" id="IPR051784">
    <property type="entry name" value="Nod_factor_ABC_transporter"/>
</dbReference>
<evidence type="ECO:0000256" key="6">
    <source>
        <dbReference type="SAM" id="Phobius"/>
    </source>
</evidence>
<keyword evidence="4 6" id="KW-0472">Membrane</keyword>
<evidence type="ECO:0000256" key="3">
    <source>
        <dbReference type="ARBA" id="ARBA00022989"/>
    </source>
</evidence>
<evidence type="ECO:0000256" key="4">
    <source>
        <dbReference type="ARBA" id="ARBA00023136"/>
    </source>
</evidence>
<feature type="transmembrane region" description="Helical" evidence="6">
    <location>
        <begin position="147"/>
        <end position="166"/>
    </location>
</feature>
<sequence length="253" mass="27021">MSLDLTPRPGASDRRDRIAQHARIELAMLLRNGEQLLLAFVIPVGLLVGGMLFGDRFGLDRTTFPASVMALAVWSSSFTSLAINTAFERRYGVLERLAATPLTRGDLIAGKAQATITITAVQVLALTLLALALGWRPNPPPMVSLVTWPLVVLAAFAFACLGLVLAGRLEATVVLGLANLVYLVGAAGGGLVVPLSSYQDAVRPVLALLPTAALGEALRGWATGQFTWWAYPVLGAWCLVLLFVARKAFRWTS</sequence>
<dbReference type="InterPro" id="IPR013525">
    <property type="entry name" value="ABC2_TM"/>
</dbReference>
<dbReference type="InterPro" id="IPR000412">
    <property type="entry name" value="ABC_2_transport"/>
</dbReference>
<dbReference type="PANTHER" id="PTHR43229:SF2">
    <property type="entry name" value="NODULATION PROTEIN J"/>
    <property type="match status" value="1"/>
</dbReference>
<evidence type="ECO:0000256" key="5">
    <source>
        <dbReference type="ARBA" id="ARBA00023251"/>
    </source>
</evidence>
<gene>
    <name evidence="8" type="ORF">ET996_05565</name>
</gene>
<feature type="transmembrane region" description="Helical" evidence="6">
    <location>
        <begin position="173"/>
        <end position="193"/>
    </location>
</feature>
<dbReference type="GO" id="GO:0140359">
    <property type="term" value="F:ABC-type transporter activity"/>
    <property type="evidence" value="ECO:0007669"/>
    <property type="project" value="InterPro"/>
</dbReference>
<dbReference type="PIRSF" id="PIRSF006648">
    <property type="entry name" value="DrrB"/>
    <property type="match status" value="1"/>
</dbReference>
<dbReference type="PANTHER" id="PTHR43229">
    <property type="entry name" value="NODULATION PROTEIN J"/>
    <property type="match status" value="1"/>
</dbReference>
<feature type="transmembrane region" description="Helical" evidence="6">
    <location>
        <begin position="114"/>
        <end position="135"/>
    </location>
</feature>
<evidence type="ECO:0000256" key="1">
    <source>
        <dbReference type="ARBA" id="ARBA00004141"/>
    </source>
</evidence>
<feature type="transmembrane region" description="Helical" evidence="6">
    <location>
        <begin position="228"/>
        <end position="245"/>
    </location>
</feature>
<keyword evidence="5" id="KW-0046">Antibiotic resistance</keyword>
<comment type="subcellular location">
    <subcellularLocation>
        <location evidence="1">Membrane</location>
        <topology evidence="1">Multi-pass membrane protein</topology>
    </subcellularLocation>
</comment>
<evidence type="ECO:0000259" key="7">
    <source>
        <dbReference type="Pfam" id="PF01061"/>
    </source>
</evidence>
<accession>A0A4Q9KNB1</accession>
<keyword evidence="3 6" id="KW-1133">Transmembrane helix</keyword>
<dbReference type="Pfam" id="PF01061">
    <property type="entry name" value="ABC2_membrane"/>
    <property type="match status" value="1"/>
</dbReference>
<dbReference type="GO" id="GO:0046677">
    <property type="term" value="P:response to antibiotic"/>
    <property type="evidence" value="ECO:0007669"/>
    <property type="project" value="UniProtKB-KW"/>
</dbReference>
<dbReference type="RefSeq" id="WP_131171575.1">
    <property type="nucleotide sequence ID" value="NZ_FXTL01000008.1"/>
</dbReference>
<dbReference type="EMBL" id="SDMR01000005">
    <property type="protein sequence ID" value="TBT95279.1"/>
    <property type="molecule type" value="Genomic_DNA"/>
</dbReference>